<accession>A0A5D2VD08</accession>
<dbReference type="PANTHER" id="PTHR46695:SF4">
    <property type="entry name" value="ZINC FINGER CCCH DOMAIN-CONTAINING PROTEIN 44"/>
    <property type="match status" value="1"/>
</dbReference>
<dbReference type="Pfam" id="PF02213">
    <property type="entry name" value="GYF"/>
    <property type="match status" value="1"/>
</dbReference>
<sequence length="347" mass="40566">MIVGYPLVTPSSSHLRRAFLLISKFQEFLSPNISTKGFFDLYQKTTGIDLWNSHYERMEENYRRLKEINKKMRREIRERGFYLFICRQRMGGDLNELNIKELQALKAKMDSSLLAIRERKPPLKRLLTMFLGYHIIKTRTDKHKNKVRNLEERHANLVMDLLLNSPDERHRRLHEILGIHRDPNRNLFSDDASGELDEKKKGMELSVKSVKADKIWHYQDPLGKIQGPFAMAILRGWSSSGHFPPELRVWRVSEKQENSILLTDTLVGQYSQLQQLVQHSHMPTEDASMAIEDGCWNKDEDARESKDQKVNQMESKQPEGSLNLMQNDISGLIMLYMRNLMLGIWSG</sequence>
<dbReference type="InterPro" id="IPR002487">
    <property type="entry name" value="TF_Kbox"/>
</dbReference>
<dbReference type="PANTHER" id="PTHR46695">
    <property type="entry name" value="ZINC FINGER CCCH DOMAIN-CONTAINING PROTEIN 44-RELATED"/>
    <property type="match status" value="1"/>
</dbReference>
<evidence type="ECO:0000259" key="3">
    <source>
        <dbReference type="PROSITE" id="PS51297"/>
    </source>
</evidence>
<protein>
    <recommendedName>
        <fullName evidence="6">GYF domain-containing protein</fullName>
    </recommendedName>
</protein>
<dbReference type="PROSITE" id="PS50829">
    <property type="entry name" value="GYF"/>
    <property type="match status" value="1"/>
</dbReference>
<dbReference type="PROSITE" id="PS51297">
    <property type="entry name" value="K_BOX"/>
    <property type="match status" value="1"/>
</dbReference>
<keyword evidence="1" id="KW-0175">Coiled coil</keyword>
<evidence type="ECO:0000313" key="4">
    <source>
        <dbReference type="EMBL" id="TYI87246.1"/>
    </source>
</evidence>
<dbReference type="Proteomes" id="UP000323597">
    <property type="component" value="Chromosome D04"/>
</dbReference>
<dbReference type="EMBL" id="CM017652">
    <property type="protein sequence ID" value="TYI87245.1"/>
    <property type="molecule type" value="Genomic_DNA"/>
</dbReference>
<dbReference type="GO" id="GO:0003700">
    <property type="term" value="F:DNA-binding transcription factor activity"/>
    <property type="evidence" value="ECO:0007669"/>
    <property type="project" value="InterPro"/>
</dbReference>
<dbReference type="Gene3D" id="3.30.1490.40">
    <property type="match status" value="1"/>
</dbReference>
<dbReference type="AlphaFoldDB" id="A0A5D2VD08"/>
<evidence type="ECO:0000256" key="1">
    <source>
        <dbReference type="SAM" id="Coils"/>
    </source>
</evidence>
<evidence type="ECO:0000259" key="2">
    <source>
        <dbReference type="PROSITE" id="PS50829"/>
    </source>
</evidence>
<dbReference type="EMBL" id="CM017652">
    <property type="protein sequence ID" value="TYI87246.1"/>
    <property type="molecule type" value="Genomic_DNA"/>
</dbReference>
<dbReference type="InterPro" id="IPR003169">
    <property type="entry name" value="GYF"/>
</dbReference>
<feature type="domain" description="GYF" evidence="2">
    <location>
        <begin position="213"/>
        <end position="267"/>
    </location>
</feature>
<dbReference type="SMART" id="SM00444">
    <property type="entry name" value="GYF"/>
    <property type="match status" value="1"/>
</dbReference>
<proteinExistence type="predicted"/>
<dbReference type="EMBL" id="CM017652">
    <property type="protein sequence ID" value="TYI87244.1"/>
    <property type="molecule type" value="Genomic_DNA"/>
</dbReference>
<reference evidence="4 5" key="1">
    <citation type="submission" date="2019-07" db="EMBL/GenBank/DDBJ databases">
        <title>WGS assembly of Gossypium mustelinum.</title>
        <authorList>
            <person name="Chen Z.J."/>
            <person name="Sreedasyam A."/>
            <person name="Ando A."/>
            <person name="Song Q."/>
            <person name="De L."/>
            <person name="Hulse-Kemp A."/>
            <person name="Ding M."/>
            <person name="Ye W."/>
            <person name="Kirkbride R."/>
            <person name="Jenkins J."/>
            <person name="Plott C."/>
            <person name="Lovell J."/>
            <person name="Lin Y.-M."/>
            <person name="Vaughn R."/>
            <person name="Liu B."/>
            <person name="Li W."/>
            <person name="Simpson S."/>
            <person name="Scheffler B."/>
            <person name="Saski C."/>
            <person name="Grover C."/>
            <person name="Hu G."/>
            <person name="Conover J."/>
            <person name="Carlson J."/>
            <person name="Shu S."/>
            <person name="Boston L."/>
            <person name="Williams M."/>
            <person name="Peterson D."/>
            <person name="Mcgee K."/>
            <person name="Jones D."/>
            <person name="Wendel J."/>
            <person name="Stelly D."/>
            <person name="Grimwood J."/>
            <person name="Schmutz J."/>
        </authorList>
    </citation>
    <scope>NUCLEOTIDE SEQUENCE [LARGE SCALE GENOMIC DNA]</scope>
    <source>
        <strain evidence="4">1408120.09</strain>
    </source>
</reference>
<dbReference type="CDD" id="cd00072">
    <property type="entry name" value="GYF"/>
    <property type="match status" value="1"/>
</dbReference>
<feature type="coiled-coil region" evidence="1">
    <location>
        <begin position="48"/>
        <end position="78"/>
    </location>
</feature>
<organism evidence="4 5">
    <name type="scientific">Gossypium mustelinum</name>
    <name type="common">Cotton</name>
    <name type="synonym">Gossypium caicoense</name>
    <dbReference type="NCBI Taxonomy" id="34275"/>
    <lineage>
        <taxon>Eukaryota</taxon>
        <taxon>Viridiplantae</taxon>
        <taxon>Streptophyta</taxon>
        <taxon>Embryophyta</taxon>
        <taxon>Tracheophyta</taxon>
        <taxon>Spermatophyta</taxon>
        <taxon>Magnoliopsida</taxon>
        <taxon>eudicotyledons</taxon>
        <taxon>Gunneridae</taxon>
        <taxon>Pentapetalae</taxon>
        <taxon>rosids</taxon>
        <taxon>malvids</taxon>
        <taxon>Malvales</taxon>
        <taxon>Malvaceae</taxon>
        <taxon>Malvoideae</taxon>
        <taxon>Gossypium</taxon>
    </lineage>
</organism>
<gene>
    <name evidence="4" type="ORF">E1A91_D04G122300v1</name>
</gene>
<dbReference type="SUPFAM" id="SSF55277">
    <property type="entry name" value="GYF domain"/>
    <property type="match status" value="1"/>
</dbReference>
<feature type="domain" description="K-box" evidence="3">
    <location>
        <begin position="55"/>
        <end position="169"/>
    </location>
</feature>
<evidence type="ECO:0008006" key="6">
    <source>
        <dbReference type="Google" id="ProtNLM"/>
    </source>
</evidence>
<evidence type="ECO:0000313" key="5">
    <source>
        <dbReference type="Proteomes" id="UP000323597"/>
    </source>
</evidence>
<keyword evidence="5" id="KW-1185">Reference proteome</keyword>
<name>A0A5D2VD08_GOSMU</name>
<dbReference type="InterPro" id="IPR035445">
    <property type="entry name" value="GYF-like_dom_sf"/>
</dbReference>
<dbReference type="Pfam" id="PF01486">
    <property type="entry name" value="K-box"/>
    <property type="match status" value="1"/>
</dbReference>
<dbReference type="GO" id="GO:0005634">
    <property type="term" value="C:nucleus"/>
    <property type="evidence" value="ECO:0007669"/>
    <property type="project" value="InterPro"/>
</dbReference>